<protein>
    <submittedName>
        <fullName evidence="1">Uncharacterized protein</fullName>
    </submittedName>
</protein>
<evidence type="ECO:0000313" key="1">
    <source>
        <dbReference type="EMBL" id="JAH86973.1"/>
    </source>
</evidence>
<proteinExistence type="predicted"/>
<organism evidence="1">
    <name type="scientific">Anguilla anguilla</name>
    <name type="common">European freshwater eel</name>
    <name type="synonym">Muraena anguilla</name>
    <dbReference type="NCBI Taxonomy" id="7936"/>
    <lineage>
        <taxon>Eukaryota</taxon>
        <taxon>Metazoa</taxon>
        <taxon>Chordata</taxon>
        <taxon>Craniata</taxon>
        <taxon>Vertebrata</taxon>
        <taxon>Euteleostomi</taxon>
        <taxon>Actinopterygii</taxon>
        <taxon>Neopterygii</taxon>
        <taxon>Teleostei</taxon>
        <taxon>Anguilliformes</taxon>
        <taxon>Anguillidae</taxon>
        <taxon>Anguilla</taxon>
    </lineage>
</organism>
<name>A0A0E9WBV5_ANGAN</name>
<dbReference type="AlphaFoldDB" id="A0A0E9WBV5"/>
<accession>A0A0E9WBV5</accession>
<dbReference type="EMBL" id="GBXM01021604">
    <property type="protein sequence ID" value="JAH86973.1"/>
    <property type="molecule type" value="Transcribed_RNA"/>
</dbReference>
<reference evidence="1" key="2">
    <citation type="journal article" date="2015" name="Fish Shellfish Immunol.">
        <title>Early steps in the European eel (Anguilla anguilla)-Vibrio vulnificus interaction in the gills: Role of the RtxA13 toxin.</title>
        <authorList>
            <person name="Callol A."/>
            <person name="Pajuelo D."/>
            <person name="Ebbesson L."/>
            <person name="Teles M."/>
            <person name="MacKenzie S."/>
            <person name="Amaro C."/>
        </authorList>
    </citation>
    <scope>NUCLEOTIDE SEQUENCE</scope>
</reference>
<sequence length="38" mass="4200">MLGIVIKSSDILGLLPSLLYFPCHGYSHYSFVTVKATQ</sequence>
<reference evidence="1" key="1">
    <citation type="submission" date="2014-11" db="EMBL/GenBank/DDBJ databases">
        <authorList>
            <person name="Amaro Gonzalez C."/>
        </authorList>
    </citation>
    <scope>NUCLEOTIDE SEQUENCE</scope>
</reference>